<dbReference type="EMBL" id="KZ805320">
    <property type="protein sequence ID" value="PVI04583.1"/>
    <property type="molecule type" value="Genomic_DNA"/>
</dbReference>
<dbReference type="STRING" id="97972.A0A2V1E1Z0"/>
<protein>
    <submittedName>
        <fullName evidence="1">Uncharacterized protein</fullName>
    </submittedName>
</protein>
<accession>A0A2V1E1Z0</accession>
<proteinExistence type="predicted"/>
<evidence type="ECO:0000313" key="2">
    <source>
        <dbReference type="Proteomes" id="UP000244855"/>
    </source>
</evidence>
<reference evidence="1 2" key="1">
    <citation type="journal article" date="2018" name="Sci. Rep.">
        <title>Comparative genomics provides insights into the lifestyle and reveals functional heterogeneity of dark septate endophytic fungi.</title>
        <authorList>
            <person name="Knapp D.G."/>
            <person name="Nemeth J.B."/>
            <person name="Barry K."/>
            <person name="Hainaut M."/>
            <person name="Henrissat B."/>
            <person name="Johnson J."/>
            <person name="Kuo A."/>
            <person name="Lim J.H.P."/>
            <person name="Lipzen A."/>
            <person name="Nolan M."/>
            <person name="Ohm R.A."/>
            <person name="Tamas L."/>
            <person name="Grigoriev I.V."/>
            <person name="Spatafora J.W."/>
            <person name="Nagy L.G."/>
            <person name="Kovacs G.M."/>
        </authorList>
    </citation>
    <scope>NUCLEOTIDE SEQUENCE [LARGE SCALE GENOMIC DNA]</scope>
    <source>
        <strain evidence="1 2">DSE2036</strain>
    </source>
</reference>
<sequence length="487" mass="53298">MNYASLPDPLRHRSFGFIFGFAILLQTTTVFTATIPLMNNSNTSNFLGISIPDSVYRCSWKPCGQDCTGGFAETFKDTTGCPQNPSGPPSFRKFCCPGELASCRASSTGMDDTACYPGECDASEVLAATSQFNPSANAVCPGGNVNICCQRSQLIMNTFGECKWAGDAPNCAPDGQSAACPAGLKKITTSLRGDGGSQACATGRRSLCCPEKPHFNPATCAWHSNRLRDTCSPGCPVDQLMLAVDSFESNCKNGLASFCCAQNEVGGNGQLEDWLTGFRSAVKSFTAGNNCQNPTTSKSKRLVSDSMAHIVYPYLSLDLHVEDGTTYRDQAAQVWDEETSLYGEEFPSFTRLINDIRPSPGAELPSIPTTEMEEHLSQLVCAGDTDLEDDKKTFASQVCEEFDAPEEQSLQRRTFLETYALGGPYRNVGGEIRSARSVQLVLWQLTRGHLQFQYFRWLRYTRDVYAREIELENPCRPICSPAYAHES</sequence>
<name>A0A2V1E1Z0_9PLEO</name>
<evidence type="ECO:0000313" key="1">
    <source>
        <dbReference type="EMBL" id="PVI04583.1"/>
    </source>
</evidence>
<dbReference type="Proteomes" id="UP000244855">
    <property type="component" value="Unassembled WGS sequence"/>
</dbReference>
<keyword evidence="2" id="KW-1185">Reference proteome</keyword>
<organism evidence="1 2">
    <name type="scientific">Periconia macrospinosa</name>
    <dbReference type="NCBI Taxonomy" id="97972"/>
    <lineage>
        <taxon>Eukaryota</taxon>
        <taxon>Fungi</taxon>
        <taxon>Dikarya</taxon>
        <taxon>Ascomycota</taxon>
        <taxon>Pezizomycotina</taxon>
        <taxon>Dothideomycetes</taxon>
        <taxon>Pleosporomycetidae</taxon>
        <taxon>Pleosporales</taxon>
        <taxon>Massarineae</taxon>
        <taxon>Periconiaceae</taxon>
        <taxon>Periconia</taxon>
    </lineage>
</organism>
<gene>
    <name evidence="1" type="ORF">DM02DRAFT_167892</name>
</gene>
<dbReference type="AlphaFoldDB" id="A0A2V1E1Z0"/>